<dbReference type="GO" id="GO:0009097">
    <property type="term" value="P:isoleucine biosynthetic process"/>
    <property type="evidence" value="ECO:0007669"/>
    <property type="project" value="TreeGrafter"/>
</dbReference>
<dbReference type="Pfam" id="PF00291">
    <property type="entry name" value="PALP"/>
    <property type="match status" value="1"/>
</dbReference>
<dbReference type="PANTHER" id="PTHR48078:SF6">
    <property type="entry name" value="L-THREONINE DEHYDRATASE CATABOLIC TDCB"/>
    <property type="match status" value="1"/>
</dbReference>
<proteinExistence type="inferred from homology"/>
<dbReference type="GO" id="GO:0030170">
    <property type="term" value="F:pyridoxal phosphate binding"/>
    <property type="evidence" value="ECO:0007669"/>
    <property type="project" value="InterPro"/>
</dbReference>
<evidence type="ECO:0000313" key="6">
    <source>
        <dbReference type="EMBL" id="SDG86512.1"/>
    </source>
</evidence>
<dbReference type="GO" id="GO:0003941">
    <property type="term" value="F:L-serine ammonia-lyase activity"/>
    <property type="evidence" value="ECO:0007669"/>
    <property type="project" value="TreeGrafter"/>
</dbReference>
<dbReference type="SUPFAM" id="SSF53686">
    <property type="entry name" value="Tryptophan synthase beta subunit-like PLP-dependent enzymes"/>
    <property type="match status" value="1"/>
</dbReference>
<dbReference type="CDD" id="cd01562">
    <property type="entry name" value="Thr-dehyd"/>
    <property type="match status" value="1"/>
</dbReference>
<gene>
    <name evidence="6" type="ORF">SAMN04487974_11070</name>
</gene>
<keyword evidence="7" id="KW-1185">Reference proteome</keyword>
<dbReference type="FunFam" id="3.40.50.1100:FF:000005">
    <property type="entry name" value="Threonine dehydratase catabolic"/>
    <property type="match status" value="1"/>
</dbReference>
<feature type="domain" description="Tryptophan synthase beta chain-like PALP" evidence="5">
    <location>
        <begin position="28"/>
        <end position="315"/>
    </location>
</feature>
<keyword evidence="3" id="KW-0663">Pyridoxal phosphate</keyword>
<dbReference type="InterPro" id="IPR036052">
    <property type="entry name" value="TrpB-like_PALP_sf"/>
</dbReference>
<dbReference type="NCBIfam" id="TIGR02991">
    <property type="entry name" value="ectoine_eutB"/>
    <property type="match status" value="1"/>
</dbReference>
<evidence type="ECO:0000256" key="4">
    <source>
        <dbReference type="ARBA" id="ARBA00023239"/>
    </source>
</evidence>
<dbReference type="PANTHER" id="PTHR48078">
    <property type="entry name" value="THREONINE DEHYDRATASE, MITOCHONDRIAL-RELATED"/>
    <property type="match status" value="1"/>
</dbReference>
<dbReference type="GO" id="GO:0004794">
    <property type="term" value="F:threonine deaminase activity"/>
    <property type="evidence" value="ECO:0007669"/>
    <property type="project" value="TreeGrafter"/>
</dbReference>
<organism evidence="6 7">
    <name type="scientific">Pelagibacterium luteolum</name>
    <dbReference type="NCBI Taxonomy" id="440168"/>
    <lineage>
        <taxon>Bacteria</taxon>
        <taxon>Pseudomonadati</taxon>
        <taxon>Pseudomonadota</taxon>
        <taxon>Alphaproteobacteria</taxon>
        <taxon>Hyphomicrobiales</taxon>
        <taxon>Devosiaceae</taxon>
        <taxon>Pelagibacterium</taxon>
    </lineage>
</organism>
<keyword evidence="4" id="KW-0456">Lyase</keyword>
<evidence type="ECO:0000256" key="3">
    <source>
        <dbReference type="ARBA" id="ARBA00022898"/>
    </source>
</evidence>
<accession>A0A1G7XQN1</accession>
<dbReference type="OrthoDB" id="9811476at2"/>
<dbReference type="STRING" id="440168.SAMN04487974_11070"/>
<comment type="similarity">
    <text evidence="2">Belongs to the serine/threonine dehydratase family.</text>
</comment>
<evidence type="ECO:0000256" key="2">
    <source>
        <dbReference type="ARBA" id="ARBA00010869"/>
    </source>
</evidence>
<comment type="cofactor">
    <cofactor evidence="1">
        <name>pyridoxal 5'-phosphate</name>
        <dbReference type="ChEBI" id="CHEBI:597326"/>
    </cofactor>
</comment>
<dbReference type="InterPro" id="IPR001926">
    <property type="entry name" value="TrpB-like_PALP"/>
</dbReference>
<dbReference type="InterPro" id="IPR014333">
    <property type="entry name" value="Ectoine_EutB"/>
</dbReference>
<protein>
    <submittedName>
        <fullName evidence="6">Threonine dehydratase</fullName>
    </submittedName>
</protein>
<dbReference type="Gene3D" id="3.40.50.1100">
    <property type="match status" value="2"/>
</dbReference>
<dbReference type="InterPro" id="IPR000634">
    <property type="entry name" value="Ser/Thr_deHydtase_PyrdxlP-BS"/>
</dbReference>
<evidence type="ECO:0000259" key="5">
    <source>
        <dbReference type="Pfam" id="PF00291"/>
    </source>
</evidence>
<dbReference type="InterPro" id="IPR050147">
    <property type="entry name" value="Ser/Thr_Dehydratase"/>
</dbReference>
<evidence type="ECO:0000313" key="7">
    <source>
        <dbReference type="Proteomes" id="UP000199495"/>
    </source>
</evidence>
<sequence>MVSSMEQRVAKAVTMTDVLAARRRIASHVLRSSLTPSMSLSSHTGHPILFKNEHQQLTGSFKLRGATNAVLSLSSEEQQRGVAAASTGNHGRALSHAALATGAKAIICMSSLVPTNKVEAIRALGAEARIVGKSQDDAQREVDRLVAEDGLIDIPPFDRAEIIAGQATLGLEIIEDAPELDAVLVPLSGGGLIAGVALAIKTVSPKTRIIGVSMERGAAMVACLAAGRPIEVDELETLADSLGGGIGLSNRYTFGMVRDLVDETILLTEREIAGAIVHAYVHEREVIEGAAAVGIGAILSGKFLAKGPTALVLSGRNIDMGVHAQLIAETHPALVGDA</sequence>
<reference evidence="6 7" key="1">
    <citation type="submission" date="2016-10" db="EMBL/GenBank/DDBJ databases">
        <authorList>
            <person name="de Groot N.N."/>
        </authorList>
    </citation>
    <scope>NUCLEOTIDE SEQUENCE [LARGE SCALE GENOMIC DNA]</scope>
    <source>
        <strain evidence="6 7">CGMCC 1.10267</strain>
    </source>
</reference>
<dbReference type="GO" id="GO:0006567">
    <property type="term" value="P:L-threonine catabolic process"/>
    <property type="evidence" value="ECO:0007669"/>
    <property type="project" value="TreeGrafter"/>
</dbReference>
<dbReference type="EMBL" id="FNCS01000010">
    <property type="protein sequence ID" value="SDG86512.1"/>
    <property type="molecule type" value="Genomic_DNA"/>
</dbReference>
<dbReference type="Proteomes" id="UP000199495">
    <property type="component" value="Unassembled WGS sequence"/>
</dbReference>
<evidence type="ECO:0000256" key="1">
    <source>
        <dbReference type="ARBA" id="ARBA00001933"/>
    </source>
</evidence>
<dbReference type="NCBIfam" id="NF005680">
    <property type="entry name" value="PRK07476.1"/>
    <property type="match status" value="1"/>
</dbReference>
<dbReference type="PROSITE" id="PS00165">
    <property type="entry name" value="DEHYDRATASE_SER_THR"/>
    <property type="match status" value="1"/>
</dbReference>
<dbReference type="AlphaFoldDB" id="A0A1G7XQN1"/>
<name>A0A1G7XQN1_9HYPH</name>
<dbReference type="GO" id="GO:0006565">
    <property type="term" value="P:L-serine catabolic process"/>
    <property type="evidence" value="ECO:0007669"/>
    <property type="project" value="TreeGrafter"/>
</dbReference>